<accession>A0A438FLD8</accession>
<gene>
    <name evidence="1" type="ORF">CK203_033534</name>
</gene>
<protein>
    <submittedName>
        <fullName evidence="1">Uncharacterized protein</fullName>
    </submittedName>
</protein>
<organism evidence="1 2">
    <name type="scientific">Vitis vinifera</name>
    <name type="common">Grape</name>
    <dbReference type="NCBI Taxonomy" id="29760"/>
    <lineage>
        <taxon>Eukaryota</taxon>
        <taxon>Viridiplantae</taxon>
        <taxon>Streptophyta</taxon>
        <taxon>Embryophyta</taxon>
        <taxon>Tracheophyta</taxon>
        <taxon>Spermatophyta</taxon>
        <taxon>Magnoliopsida</taxon>
        <taxon>eudicotyledons</taxon>
        <taxon>Gunneridae</taxon>
        <taxon>Pentapetalae</taxon>
        <taxon>rosids</taxon>
        <taxon>Vitales</taxon>
        <taxon>Vitaceae</taxon>
        <taxon>Viteae</taxon>
        <taxon>Vitis</taxon>
    </lineage>
</organism>
<dbReference type="PANTHER" id="PTHR37232">
    <property type="entry name" value="FASCICLIN DOMAIN PROTEIN"/>
    <property type="match status" value="1"/>
</dbReference>
<dbReference type="AlphaFoldDB" id="A0A438FLD8"/>
<reference evidence="1 2" key="1">
    <citation type="journal article" date="2018" name="PLoS Genet.">
        <title>Population sequencing reveals clonal diversity and ancestral inbreeding in the grapevine cultivar Chardonnay.</title>
        <authorList>
            <person name="Roach M.J."/>
            <person name="Johnson D.L."/>
            <person name="Bohlmann J."/>
            <person name="van Vuuren H.J."/>
            <person name="Jones S.J."/>
            <person name="Pretorius I.S."/>
            <person name="Schmidt S.A."/>
            <person name="Borneman A.R."/>
        </authorList>
    </citation>
    <scope>NUCLEOTIDE SEQUENCE [LARGE SCALE GENOMIC DNA]</scope>
    <source>
        <strain evidence="2">cv. Chardonnay</strain>
        <tissue evidence="1">Leaf</tissue>
    </source>
</reference>
<name>A0A438FLD8_VITVI</name>
<proteinExistence type="predicted"/>
<evidence type="ECO:0000313" key="1">
    <source>
        <dbReference type="EMBL" id="RVW60835.1"/>
    </source>
</evidence>
<evidence type="ECO:0000313" key="2">
    <source>
        <dbReference type="Proteomes" id="UP000288805"/>
    </source>
</evidence>
<dbReference type="PANTHER" id="PTHR37232:SF2">
    <property type="entry name" value="FAS1 DOMAIN-CONTAINING PROTEIN"/>
    <property type="match status" value="1"/>
</dbReference>
<sequence>MQETHALTPFLFPPSVGRVQSLRNKNFSESEFQKCSHRVFAEEIEMEAPISPYGCDRDNAETPRGLNKAKQRNQRGFNDESIGKFGEMMLEMLPQDLAFHDLRPFRKSFPTGFEATSESESGGRADERYLRRAFSLYLVSRPFPAAVFQNDALWKRNSSIGTDGYAEGEIVVHIMDGVIMDFEFEQSFQLDYSEEEEH</sequence>
<comment type="caution">
    <text evidence="1">The sequence shown here is derived from an EMBL/GenBank/DDBJ whole genome shotgun (WGS) entry which is preliminary data.</text>
</comment>
<dbReference type="EMBL" id="QGNW01000846">
    <property type="protein sequence ID" value="RVW60835.1"/>
    <property type="molecule type" value="Genomic_DNA"/>
</dbReference>
<dbReference type="Proteomes" id="UP000288805">
    <property type="component" value="Unassembled WGS sequence"/>
</dbReference>